<comment type="similarity">
    <text evidence="3 7">Belongs to the IspD/TarI cytidylyltransferase family. IspD subfamily.</text>
</comment>
<dbReference type="InterPro" id="IPR029044">
    <property type="entry name" value="Nucleotide-diphossugar_trans"/>
</dbReference>
<sequence length="247" mass="26682">MHTILTIIVAAGNGTRMGTELPKQFLAIGGEPIVMRTIRSMSASVDRFLTDCSSNVDEQAEASPNVENYVHKIVLVLPASHIPQWRELCDRHRFRIEHTVVAGGETRFHSVRNGLAAAPDADIVLVHDGVRPFADSRVVADVILAARRHGAAVPVVPVVDSLRKLSGTDGDSESVNRSAYRAVQTPQGFRGDLLRKAYGAPYDGRFTDDASVVELTGTGRVVLTEGNTANLKITTPVDLAIAEVLLR</sequence>
<dbReference type="InterPro" id="IPR034683">
    <property type="entry name" value="IspD/TarI"/>
</dbReference>
<comment type="pathway">
    <text evidence="2 7">Isoprenoid biosynthesis; isopentenyl diphosphate biosynthesis via DXP pathway; isopentenyl diphosphate from 1-deoxy-D-xylulose 5-phosphate: step 2/6.</text>
</comment>
<evidence type="ECO:0000256" key="6">
    <source>
        <dbReference type="ARBA" id="ARBA00023229"/>
    </source>
</evidence>
<dbReference type="STRING" id="880526.GCA_000427365_01328"/>
<evidence type="ECO:0000256" key="5">
    <source>
        <dbReference type="ARBA" id="ARBA00022695"/>
    </source>
</evidence>
<dbReference type="CDD" id="cd02516">
    <property type="entry name" value="CDP-ME_synthetase"/>
    <property type="match status" value="1"/>
</dbReference>
<feature type="site" description="Transition state stabilizer" evidence="7">
    <location>
        <position position="16"/>
    </location>
</feature>
<gene>
    <name evidence="7 8" type="primary">ispD</name>
    <name evidence="8" type="ORF">NCTC11190_00110</name>
</gene>
<dbReference type="AlphaFoldDB" id="A0A379MQ10"/>
<protein>
    <recommendedName>
        <fullName evidence="7">2-C-methyl-D-erythritol 4-phosphate cytidylyltransferase</fullName>
        <ecNumber evidence="7">2.7.7.60</ecNumber>
    </recommendedName>
    <alternativeName>
        <fullName evidence="7">4-diphosphocytidyl-2C-methyl-D-erythritol synthase</fullName>
    </alternativeName>
    <alternativeName>
        <fullName evidence="7">MEP cytidylyltransferase</fullName>
        <shortName evidence="7">MCT</shortName>
    </alternativeName>
</protein>
<dbReference type="SUPFAM" id="SSF53448">
    <property type="entry name" value="Nucleotide-diphospho-sugar transferases"/>
    <property type="match status" value="1"/>
</dbReference>
<organism evidence="8 9">
    <name type="scientific">Rikenella microfusus</name>
    <dbReference type="NCBI Taxonomy" id="28139"/>
    <lineage>
        <taxon>Bacteria</taxon>
        <taxon>Pseudomonadati</taxon>
        <taxon>Bacteroidota</taxon>
        <taxon>Bacteroidia</taxon>
        <taxon>Bacteroidales</taxon>
        <taxon>Rikenellaceae</taxon>
        <taxon>Rikenella</taxon>
    </lineage>
</organism>
<dbReference type="HAMAP" id="MF_00108">
    <property type="entry name" value="IspD"/>
    <property type="match status" value="1"/>
</dbReference>
<dbReference type="InterPro" id="IPR050088">
    <property type="entry name" value="IspD/TarI_cytidylyltransf_bact"/>
</dbReference>
<evidence type="ECO:0000256" key="7">
    <source>
        <dbReference type="HAMAP-Rule" id="MF_00108"/>
    </source>
</evidence>
<comment type="catalytic activity">
    <reaction evidence="1 7">
        <text>2-C-methyl-D-erythritol 4-phosphate + CTP + H(+) = 4-CDP-2-C-methyl-D-erythritol + diphosphate</text>
        <dbReference type="Rhea" id="RHEA:13429"/>
        <dbReference type="ChEBI" id="CHEBI:15378"/>
        <dbReference type="ChEBI" id="CHEBI:33019"/>
        <dbReference type="ChEBI" id="CHEBI:37563"/>
        <dbReference type="ChEBI" id="CHEBI:57823"/>
        <dbReference type="ChEBI" id="CHEBI:58262"/>
        <dbReference type="EC" id="2.7.7.60"/>
    </reaction>
</comment>
<accession>A0A379MQ10</accession>
<feature type="site" description="Positions MEP for the nucleophilic attack" evidence="7">
    <location>
        <position position="177"/>
    </location>
</feature>
<dbReference type="RefSeq" id="WP_027291025.1">
    <property type="nucleotide sequence ID" value="NZ_UGVL01000001.1"/>
</dbReference>
<dbReference type="InterPro" id="IPR018294">
    <property type="entry name" value="ISPD_synthase_CS"/>
</dbReference>
<dbReference type="UniPathway" id="UPA00056">
    <property type="reaction ID" value="UER00093"/>
</dbReference>
<dbReference type="PANTHER" id="PTHR32125:SF4">
    <property type="entry name" value="2-C-METHYL-D-ERYTHRITOL 4-PHOSPHATE CYTIDYLYLTRANSFERASE, CHLOROPLASTIC"/>
    <property type="match status" value="1"/>
</dbReference>
<keyword evidence="5 7" id="KW-0548">Nucleotidyltransferase</keyword>
<keyword evidence="6 7" id="KW-0414">Isoprene biosynthesis</keyword>
<evidence type="ECO:0000313" key="9">
    <source>
        <dbReference type="Proteomes" id="UP000255233"/>
    </source>
</evidence>
<dbReference type="Proteomes" id="UP000255233">
    <property type="component" value="Unassembled WGS sequence"/>
</dbReference>
<dbReference type="EMBL" id="UGVL01000001">
    <property type="protein sequence ID" value="SUE32927.1"/>
    <property type="molecule type" value="Genomic_DNA"/>
</dbReference>
<dbReference type="FunFam" id="3.90.550.10:FF:000003">
    <property type="entry name" value="2-C-methyl-D-erythritol 4-phosphate cytidylyltransferase"/>
    <property type="match status" value="1"/>
</dbReference>
<dbReference type="GO" id="GO:0050518">
    <property type="term" value="F:2-C-methyl-D-erythritol 4-phosphate cytidylyltransferase activity"/>
    <property type="evidence" value="ECO:0007669"/>
    <property type="project" value="UniProtKB-UniRule"/>
</dbReference>
<evidence type="ECO:0000256" key="1">
    <source>
        <dbReference type="ARBA" id="ARBA00001282"/>
    </source>
</evidence>
<evidence type="ECO:0000256" key="2">
    <source>
        <dbReference type="ARBA" id="ARBA00004787"/>
    </source>
</evidence>
<dbReference type="OrthoDB" id="9806837at2"/>
<dbReference type="Pfam" id="PF01128">
    <property type="entry name" value="IspD"/>
    <property type="match status" value="2"/>
</dbReference>
<dbReference type="InterPro" id="IPR001228">
    <property type="entry name" value="IspD"/>
</dbReference>
<evidence type="ECO:0000256" key="3">
    <source>
        <dbReference type="ARBA" id="ARBA00009789"/>
    </source>
</evidence>
<feature type="site" description="Positions MEP for the nucleophilic attack" evidence="7">
    <location>
        <position position="232"/>
    </location>
</feature>
<proteinExistence type="inferred from homology"/>
<evidence type="ECO:0000256" key="4">
    <source>
        <dbReference type="ARBA" id="ARBA00022679"/>
    </source>
</evidence>
<dbReference type="GO" id="GO:0019288">
    <property type="term" value="P:isopentenyl diphosphate biosynthetic process, methylerythritol 4-phosphate pathway"/>
    <property type="evidence" value="ECO:0007669"/>
    <property type="project" value="UniProtKB-UniRule"/>
</dbReference>
<reference evidence="8 9" key="1">
    <citation type="submission" date="2018-06" db="EMBL/GenBank/DDBJ databases">
        <authorList>
            <consortium name="Pathogen Informatics"/>
            <person name="Doyle S."/>
        </authorList>
    </citation>
    <scope>NUCLEOTIDE SEQUENCE [LARGE SCALE GENOMIC DNA]</scope>
    <source>
        <strain evidence="8 9">NCTC11190</strain>
    </source>
</reference>
<name>A0A379MQ10_9BACT</name>
<dbReference type="PROSITE" id="PS01295">
    <property type="entry name" value="ISPD"/>
    <property type="match status" value="1"/>
</dbReference>
<dbReference type="NCBIfam" id="NF001186">
    <property type="entry name" value="PRK00155.2-3"/>
    <property type="match status" value="1"/>
</dbReference>
<dbReference type="EC" id="2.7.7.60" evidence="7"/>
<keyword evidence="9" id="KW-1185">Reference proteome</keyword>
<evidence type="ECO:0000313" key="8">
    <source>
        <dbReference type="EMBL" id="SUE32927.1"/>
    </source>
</evidence>
<dbReference type="PANTHER" id="PTHR32125">
    <property type="entry name" value="2-C-METHYL-D-ERYTHRITOL 4-PHOSPHATE CYTIDYLYLTRANSFERASE, CHLOROPLASTIC"/>
    <property type="match status" value="1"/>
</dbReference>
<feature type="site" description="Transition state stabilizer" evidence="7">
    <location>
        <position position="23"/>
    </location>
</feature>
<dbReference type="Gene3D" id="3.90.550.10">
    <property type="entry name" value="Spore Coat Polysaccharide Biosynthesis Protein SpsA, Chain A"/>
    <property type="match status" value="1"/>
</dbReference>
<keyword evidence="4 7" id="KW-0808">Transferase</keyword>
<comment type="function">
    <text evidence="7">Catalyzes the formation of 4-diphosphocytidyl-2-C-methyl-D-erythritol from CTP and 2-C-methyl-D-erythritol 4-phosphate (MEP).</text>
</comment>